<organism evidence="3 4">
    <name type="scientific">Blastomyces percursus</name>
    <dbReference type="NCBI Taxonomy" id="1658174"/>
    <lineage>
        <taxon>Eukaryota</taxon>
        <taxon>Fungi</taxon>
        <taxon>Dikarya</taxon>
        <taxon>Ascomycota</taxon>
        <taxon>Pezizomycotina</taxon>
        <taxon>Eurotiomycetes</taxon>
        <taxon>Eurotiomycetidae</taxon>
        <taxon>Onygenales</taxon>
        <taxon>Ajellomycetaceae</taxon>
        <taxon>Blastomyces</taxon>
    </lineage>
</organism>
<sequence length="299" mass="32582">MLSPPSLSPLGGVVQDPVEPGPGPGTESSSGPAGMTAVLLNPPLERHSYTLSRTIQSVPDLWREWTTGLGGGPSVQSLDDQGGSWRKGSFKKQMIFCWRKIIIDEIRTRESSVQQCYIYLDDSGTVPAFLHRTEVTEVAESMKQSSRVSRPRSSPGPLSHPLHRQLNPFAHSPQSRAVLALPGQDVVFVRGAITEVQVRSHRQSYVNALLIQSRGQPEPHACTACRGGRPFPECRRVPGHFGGACGNCKWRDHAARCSVRDGGIEVIDLDDDDDEGGSQRQIGGPWVAAAHSWFNTCCL</sequence>
<evidence type="ECO:0000313" key="3">
    <source>
        <dbReference type="EMBL" id="OJD24033.1"/>
    </source>
</evidence>
<evidence type="ECO:0000313" key="4">
    <source>
        <dbReference type="Proteomes" id="UP000242791"/>
    </source>
</evidence>
<dbReference type="GO" id="GO:0000978">
    <property type="term" value="F:RNA polymerase II cis-regulatory region sequence-specific DNA binding"/>
    <property type="evidence" value="ECO:0007669"/>
    <property type="project" value="TreeGrafter"/>
</dbReference>
<gene>
    <name evidence="3" type="ORF">ACJ73_04608</name>
</gene>
<dbReference type="PANTHER" id="PTHR37784">
    <property type="entry name" value="PROTEIN MSN1"/>
    <property type="match status" value="1"/>
</dbReference>
<reference evidence="3 4" key="1">
    <citation type="submission" date="2015-08" db="EMBL/GenBank/DDBJ databases">
        <title>Emmonsia species relationships and genome sequence.</title>
        <authorList>
            <person name="Cuomo C.A."/>
            <person name="Schwartz I.S."/>
            <person name="Kenyon C."/>
            <person name="De Hoog G.S."/>
            <person name="Govender N.P."/>
            <person name="Botha A."/>
            <person name="Moreno L."/>
            <person name="De Vries M."/>
            <person name="Munoz J.F."/>
            <person name="Stielow J.B."/>
        </authorList>
    </citation>
    <scope>NUCLEOTIDE SEQUENCE [LARGE SCALE GENOMIC DNA]</scope>
    <source>
        <strain evidence="3 4">EI222</strain>
    </source>
</reference>
<dbReference type="VEuPathDB" id="FungiDB:ACJ73_04608"/>
<feature type="domain" description="Transcription activator GCR1-like" evidence="2">
    <location>
        <begin position="49"/>
        <end position="108"/>
    </location>
</feature>
<evidence type="ECO:0000259" key="2">
    <source>
        <dbReference type="Pfam" id="PF12550"/>
    </source>
</evidence>
<dbReference type="AlphaFoldDB" id="A0A1J9Q663"/>
<dbReference type="STRING" id="1658174.A0A1J9Q663"/>
<dbReference type="InterPro" id="IPR052146">
    <property type="entry name" value="HOT1"/>
</dbReference>
<dbReference type="GO" id="GO:0000981">
    <property type="term" value="F:DNA-binding transcription factor activity, RNA polymerase II-specific"/>
    <property type="evidence" value="ECO:0007669"/>
    <property type="project" value="TreeGrafter"/>
</dbReference>
<dbReference type="Pfam" id="PF12511">
    <property type="entry name" value="DUF3716"/>
    <property type="match status" value="1"/>
</dbReference>
<dbReference type="GO" id="GO:0060963">
    <property type="term" value="P:positive regulation of ribosomal protein gene transcription by RNA polymerase II"/>
    <property type="evidence" value="ECO:0007669"/>
    <property type="project" value="TreeGrafter"/>
</dbReference>
<keyword evidence="4" id="KW-1185">Reference proteome</keyword>
<feature type="region of interest" description="Disordered" evidence="1">
    <location>
        <begin position="1"/>
        <end position="36"/>
    </location>
</feature>
<dbReference type="Proteomes" id="UP000242791">
    <property type="component" value="Unassembled WGS sequence"/>
</dbReference>
<feature type="compositionally biased region" description="Low complexity" evidence="1">
    <location>
        <begin position="145"/>
        <end position="160"/>
    </location>
</feature>
<dbReference type="OrthoDB" id="4188061at2759"/>
<feature type="compositionally biased region" description="Low complexity" evidence="1">
    <location>
        <begin position="25"/>
        <end position="34"/>
    </location>
</feature>
<name>A0A1J9Q663_9EURO</name>
<protein>
    <recommendedName>
        <fullName evidence="2">Transcription activator GCR1-like domain-containing protein</fullName>
    </recommendedName>
</protein>
<dbReference type="PANTHER" id="PTHR37784:SF2">
    <property type="entry name" value="HIGH-OSMOLARITY-INDUCED TRANSCRIPTION PROTEIN 1"/>
    <property type="match status" value="1"/>
</dbReference>
<proteinExistence type="predicted"/>
<feature type="region of interest" description="Disordered" evidence="1">
    <location>
        <begin position="140"/>
        <end position="162"/>
    </location>
</feature>
<comment type="caution">
    <text evidence="3">The sequence shown here is derived from an EMBL/GenBank/DDBJ whole genome shotgun (WGS) entry which is preliminary data.</text>
</comment>
<accession>A0A1J9Q663</accession>
<evidence type="ECO:0000256" key="1">
    <source>
        <dbReference type="SAM" id="MobiDB-lite"/>
    </source>
</evidence>
<dbReference type="InterPro" id="IPR022190">
    <property type="entry name" value="DUF3716"/>
</dbReference>
<dbReference type="Pfam" id="PF12550">
    <property type="entry name" value="GCR1_C"/>
    <property type="match status" value="1"/>
</dbReference>
<dbReference type="EMBL" id="LGTZ01000650">
    <property type="protein sequence ID" value="OJD24033.1"/>
    <property type="molecule type" value="Genomic_DNA"/>
</dbReference>
<dbReference type="InterPro" id="IPR022210">
    <property type="entry name" value="TF_GCR1-like"/>
</dbReference>